<reference evidence="13" key="2">
    <citation type="submission" date="2025-08" db="UniProtKB">
        <authorList>
            <consortium name="Ensembl"/>
        </authorList>
    </citation>
    <scope>IDENTIFICATION</scope>
</reference>
<evidence type="ECO:0000313" key="14">
    <source>
        <dbReference type="Proteomes" id="UP000007648"/>
    </source>
</evidence>
<keyword evidence="4" id="KW-0732">Signal</keyword>
<evidence type="ECO:0000256" key="10">
    <source>
        <dbReference type="ARBA" id="ARBA00023319"/>
    </source>
</evidence>
<dbReference type="AlphaFoldDB" id="A0A7N4V314"/>
<keyword evidence="3" id="KW-0812">Transmembrane</keyword>
<keyword evidence="6" id="KW-1133">Transmembrane helix</keyword>
<evidence type="ECO:0000256" key="9">
    <source>
        <dbReference type="ARBA" id="ARBA00023180"/>
    </source>
</evidence>
<protein>
    <recommendedName>
        <fullName evidence="12">Ig-like domain-containing protein</fullName>
    </recommendedName>
</protein>
<evidence type="ECO:0000256" key="5">
    <source>
        <dbReference type="ARBA" id="ARBA00022737"/>
    </source>
</evidence>
<evidence type="ECO:0000256" key="7">
    <source>
        <dbReference type="ARBA" id="ARBA00023136"/>
    </source>
</evidence>
<dbReference type="GO" id="GO:0005886">
    <property type="term" value="C:plasma membrane"/>
    <property type="evidence" value="ECO:0007669"/>
    <property type="project" value="UniProtKB-SubCell"/>
</dbReference>
<dbReference type="SUPFAM" id="SSF48726">
    <property type="entry name" value="Immunoglobulin"/>
    <property type="match status" value="2"/>
</dbReference>
<dbReference type="Gene3D" id="2.60.40.10">
    <property type="entry name" value="Immunoglobulins"/>
    <property type="match status" value="2"/>
</dbReference>
<proteinExistence type="predicted"/>
<dbReference type="SMART" id="SM00409">
    <property type="entry name" value="IG"/>
    <property type="match status" value="2"/>
</dbReference>
<dbReference type="InterPro" id="IPR050412">
    <property type="entry name" value="Ig-like_Receptors_ImmuneReg"/>
</dbReference>
<evidence type="ECO:0000313" key="13">
    <source>
        <dbReference type="Ensembl" id="ENSSHAP00000035598.1"/>
    </source>
</evidence>
<dbReference type="Pfam" id="PF13895">
    <property type="entry name" value="Ig_2"/>
    <property type="match status" value="2"/>
</dbReference>
<evidence type="ECO:0000256" key="1">
    <source>
        <dbReference type="ARBA" id="ARBA00004162"/>
    </source>
</evidence>
<dbReference type="GO" id="GO:0002764">
    <property type="term" value="P:immune response-regulating signaling pathway"/>
    <property type="evidence" value="ECO:0007669"/>
    <property type="project" value="TreeGrafter"/>
</dbReference>
<dbReference type="SMART" id="SM00408">
    <property type="entry name" value="IGc2"/>
    <property type="match status" value="2"/>
</dbReference>
<dbReference type="InterPro" id="IPR007110">
    <property type="entry name" value="Ig-like_dom"/>
</dbReference>
<evidence type="ECO:0000256" key="4">
    <source>
        <dbReference type="ARBA" id="ARBA00022729"/>
    </source>
</evidence>
<evidence type="ECO:0000256" key="2">
    <source>
        <dbReference type="ARBA" id="ARBA00022475"/>
    </source>
</evidence>
<keyword evidence="14" id="KW-1185">Reference proteome</keyword>
<keyword evidence="7" id="KW-0472">Membrane</keyword>
<dbReference type="InterPro" id="IPR036179">
    <property type="entry name" value="Ig-like_dom_sf"/>
</dbReference>
<dbReference type="PROSITE" id="PS50835">
    <property type="entry name" value="IG_LIKE"/>
    <property type="match status" value="1"/>
</dbReference>
<dbReference type="InterPro" id="IPR003599">
    <property type="entry name" value="Ig_sub"/>
</dbReference>
<feature type="compositionally biased region" description="Pro residues" evidence="11">
    <location>
        <begin position="39"/>
        <end position="53"/>
    </location>
</feature>
<feature type="region of interest" description="Disordered" evidence="11">
    <location>
        <begin position="1"/>
        <end position="53"/>
    </location>
</feature>
<dbReference type="FunCoup" id="A0A7N4V314">
    <property type="interactions" value="743"/>
</dbReference>
<dbReference type="Proteomes" id="UP000007648">
    <property type="component" value="Unassembled WGS sequence"/>
</dbReference>
<evidence type="ECO:0000256" key="11">
    <source>
        <dbReference type="SAM" id="MobiDB-lite"/>
    </source>
</evidence>
<evidence type="ECO:0000256" key="8">
    <source>
        <dbReference type="ARBA" id="ARBA00023157"/>
    </source>
</evidence>
<dbReference type="InterPro" id="IPR003598">
    <property type="entry name" value="Ig_sub2"/>
</dbReference>
<organism evidence="13 14">
    <name type="scientific">Sarcophilus harrisii</name>
    <name type="common">Tasmanian devil</name>
    <name type="synonym">Sarcophilus laniarius</name>
    <dbReference type="NCBI Taxonomy" id="9305"/>
    <lineage>
        <taxon>Eukaryota</taxon>
        <taxon>Metazoa</taxon>
        <taxon>Chordata</taxon>
        <taxon>Craniata</taxon>
        <taxon>Vertebrata</taxon>
        <taxon>Euteleostomi</taxon>
        <taxon>Mammalia</taxon>
        <taxon>Metatheria</taxon>
        <taxon>Dasyuromorphia</taxon>
        <taxon>Dasyuridae</taxon>
        <taxon>Sarcophilus</taxon>
    </lineage>
</organism>
<reference evidence="13" key="3">
    <citation type="submission" date="2025-09" db="UniProtKB">
        <authorList>
            <consortium name="Ensembl"/>
        </authorList>
    </citation>
    <scope>IDENTIFICATION</scope>
</reference>
<dbReference type="PANTHER" id="PTHR11738:SF179">
    <property type="entry name" value="LEUKOCYTE IMMUNOGLOBULIN-LIKE RECEPTOR SUBFAMILY A MEMBER 5"/>
    <property type="match status" value="1"/>
</dbReference>
<evidence type="ECO:0000256" key="3">
    <source>
        <dbReference type="ARBA" id="ARBA00022692"/>
    </source>
</evidence>
<dbReference type="FunFam" id="2.60.40.10:FF:000049">
    <property type="entry name" value="Leukocyte immunoglobulin-like receptor subfamily B member 1"/>
    <property type="match status" value="2"/>
</dbReference>
<keyword evidence="2" id="KW-1003">Cell membrane</keyword>
<dbReference type="InParanoid" id="A0A7N4V314"/>
<keyword evidence="10" id="KW-0393">Immunoglobulin domain</keyword>
<comment type="subcellular location">
    <subcellularLocation>
        <location evidence="1">Cell membrane</location>
        <topology evidence="1">Single-pass membrane protein</topology>
    </subcellularLocation>
</comment>
<feature type="region of interest" description="Disordered" evidence="11">
    <location>
        <begin position="333"/>
        <end position="352"/>
    </location>
</feature>
<dbReference type="PANTHER" id="PTHR11738">
    <property type="entry name" value="MHC CLASS I NK CELL RECEPTOR"/>
    <property type="match status" value="1"/>
</dbReference>
<evidence type="ECO:0000259" key="12">
    <source>
        <dbReference type="PROSITE" id="PS50835"/>
    </source>
</evidence>
<dbReference type="GeneTree" id="ENSGT01100000263478"/>
<evidence type="ECO:0000256" key="6">
    <source>
        <dbReference type="ARBA" id="ARBA00022989"/>
    </source>
</evidence>
<sequence>MCHKVNAPLPHSVGPARRQHPQRGRGSLGTSEQSQPRLHPVPPSGLASSPPPIRTTMSPVLSALLCLGLCLGHRMRTQADKLPRPSLSAENGSLVPLGRNVTLRCRGSPEATEYFLVKYTGFVYERISSELSREDEVEFSIPSMTLSDTGTYSCHYKREYYWSELSKPLELVATDRYEPPSLSAWPSSVVAEGQAVTLWCYSGNQYDRSALYKDGEQVTKAPAQLLNEGAQANFSIPAVTSAHGGTYRCYSFQRLSPHEWSFPSDPLELRVTGTSKDPPLPPSPGGTQVLTPSPPRPAAQDYTVGNAIRLGLAGLVLVLLGLLLAEAWNGYRGGPGGAPTSSDRGEGGAGGH</sequence>
<dbReference type="Ensembl" id="ENSSHAT00000026739.1">
    <property type="protein sequence ID" value="ENSSHAP00000035598.1"/>
    <property type="gene ID" value="ENSSHAG00000029392.1"/>
</dbReference>
<feature type="domain" description="Ig-like" evidence="12">
    <location>
        <begin position="180"/>
        <end position="249"/>
    </location>
</feature>
<dbReference type="InterPro" id="IPR013783">
    <property type="entry name" value="Ig-like_fold"/>
</dbReference>
<name>A0A7N4V314_SARHA</name>
<accession>A0A7N4V314</accession>
<reference evidence="13 14" key="1">
    <citation type="journal article" date="2011" name="Proc. Natl. Acad. Sci. U.S.A.">
        <title>Genetic diversity and population structure of the endangered marsupial Sarcophilus harrisii (Tasmanian devil).</title>
        <authorList>
            <person name="Miller W."/>
            <person name="Hayes V.M."/>
            <person name="Ratan A."/>
            <person name="Petersen D.C."/>
            <person name="Wittekindt N.E."/>
            <person name="Miller J."/>
            <person name="Walenz B."/>
            <person name="Knight J."/>
            <person name="Qi J."/>
            <person name="Zhao F."/>
            <person name="Wang Q."/>
            <person name="Bedoya-Reina O.C."/>
            <person name="Katiyar N."/>
            <person name="Tomsho L.P."/>
            <person name="Kasson L.M."/>
            <person name="Hardie R.A."/>
            <person name="Woodbridge P."/>
            <person name="Tindall E.A."/>
            <person name="Bertelsen M.F."/>
            <person name="Dixon D."/>
            <person name="Pyecroft S."/>
            <person name="Helgen K.M."/>
            <person name="Lesk A.M."/>
            <person name="Pringle T.H."/>
            <person name="Patterson N."/>
            <person name="Zhang Y."/>
            <person name="Kreiss A."/>
            <person name="Woods G.M."/>
            <person name="Jones M.E."/>
            <person name="Schuster S.C."/>
        </authorList>
    </citation>
    <scope>NUCLEOTIDE SEQUENCE [LARGE SCALE GENOMIC DNA]</scope>
</reference>
<keyword evidence="9" id="KW-0325">Glycoprotein</keyword>
<feature type="region of interest" description="Disordered" evidence="11">
    <location>
        <begin position="266"/>
        <end position="298"/>
    </location>
</feature>
<keyword evidence="8" id="KW-1015">Disulfide bond</keyword>
<keyword evidence="5" id="KW-0677">Repeat</keyword>